<reference evidence="1" key="1">
    <citation type="submission" date="2021-01" db="EMBL/GenBank/DDBJ databases">
        <title>Whole genome shotgun sequence of Planotetraspora silvatica NBRC 100141.</title>
        <authorList>
            <person name="Komaki H."/>
            <person name="Tamura T."/>
        </authorList>
    </citation>
    <scope>NUCLEOTIDE SEQUENCE</scope>
    <source>
        <strain evidence="1">NBRC 100141</strain>
    </source>
</reference>
<name>A0A8J3UGI0_9ACTN</name>
<evidence type="ECO:0000313" key="2">
    <source>
        <dbReference type="Proteomes" id="UP000644610"/>
    </source>
</evidence>
<dbReference type="AlphaFoldDB" id="A0A8J3UGI0"/>
<keyword evidence="2" id="KW-1185">Reference proteome</keyword>
<dbReference type="EMBL" id="BOOQ01000009">
    <property type="protein sequence ID" value="GII45174.1"/>
    <property type="molecule type" value="Genomic_DNA"/>
</dbReference>
<evidence type="ECO:0000313" key="1">
    <source>
        <dbReference type="EMBL" id="GII45174.1"/>
    </source>
</evidence>
<accession>A0A8J3UGI0</accession>
<proteinExistence type="predicted"/>
<dbReference type="Proteomes" id="UP000644610">
    <property type="component" value="Unassembled WGS sequence"/>
</dbReference>
<organism evidence="1 2">
    <name type="scientific">Planotetraspora silvatica</name>
    <dbReference type="NCBI Taxonomy" id="234614"/>
    <lineage>
        <taxon>Bacteria</taxon>
        <taxon>Bacillati</taxon>
        <taxon>Actinomycetota</taxon>
        <taxon>Actinomycetes</taxon>
        <taxon>Streptosporangiales</taxon>
        <taxon>Streptosporangiaceae</taxon>
        <taxon>Planotetraspora</taxon>
    </lineage>
</organism>
<gene>
    <name evidence="1" type="ORF">Psi02_15980</name>
</gene>
<dbReference type="RefSeq" id="WP_203972799.1">
    <property type="nucleotide sequence ID" value="NZ_BAAAKY010000022.1"/>
</dbReference>
<protein>
    <submittedName>
        <fullName evidence="1">Uncharacterized protein</fullName>
    </submittedName>
</protein>
<sequence>MSPAARAVRAIDFDDCGYGPYVRPLAAEHERLIDVFIALRARSTDDLDRGD</sequence>
<comment type="caution">
    <text evidence="1">The sequence shown here is derived from an EMBL/GenBank/DDBJ whole genome shotgun (WGS) entry which is preliminary data.</text>
</comment>